<dbReference type="EMBL" id="CM042036">
    <property type="protein sequence ID" value="KAI3744227.1"/>
    <property type="molecule type" value="Genomic_DNA"/>
</dbReference>
<comment type="caution">
    <text evidence="1">The sequence shown here is derived from an EMBL/GenBank/DDBJ whole genome shotgun (WGS) entry which is preliminary data.</text>
</comment>
<gene>
    <name evidence="1" type="ORF">L1987_57304</name>
</gene>
<evidence type="ECO:0000313" key="1">
    <source>
        <dbReference type="EMBL" id="KAI3744227.1"/>
    </source>
</evidence>
<accession>A0ACB9DCG5</accession>
<reference evidence="1 2" key="2">
    <citation type="journal article" date="2022" name="Mol. Ecol. Resour.">
        <title>The genomes of chicory, endive, great burdock and yacon provide insights into Asteraceae paleo-polyploidization history and plant inulin production.</title>
        <authorList>
            <person name="Fan W."/>
            <person name="Wang S."/>
            <person name="Wang H."/>
            <person name="Wang A."/>
            <person name="Jiang F."/>
            <person name="Liu H."/>
            <person name="Zhao H."/>
            <person name="Xu D."/>
            <person name="Zhang Y."/>
        </authorList>
    </citation>
    <scope>NUCLEOTIDE SEQUENCE [LARGE SCALE GENOMIC DNA]</scope>
    <source>
        <strain evidence="2">cv. Yunnan</strain>
        <tissue evidence="1">Leaves</tissue>
    </source>
</reference>
<organism evidence="1 2">
    <name type="scientific">Smallanthus sonchifolius</name>
    <dbReference type="NCBI Taxonomy" id="185202"/>
    <lineage>
        <taxon>Eukaryota</taxon>
        <taxon>Viridiplantae</taxon>
        <taxon>Streptophyta</taxon>
        <taxon>Embryophyta</taxon>
        <taxon>Tracheophyta</taxon>
        <taxon>Spermatophyta</taxon>
        <taxon>Magnoliopsida</taxon>
        <taxon>eudicotyledons</taxon>
        <taxon>Gunneridae</taxon>
        <taxon>Pentapetalae</taxon>
        <taxon>asterids</taxon>
        <taxon>campanulids</taxon>
        <taxon>Asterales</taxon>
        <taxon>Asteraceae</taxon>
        <taxon>Asteroideae</taxon>
        <taxon>Heliantheae alliance</taxon>
        <taxon>Millerieae</taxon>
        <taxon>Smallanthus</taxon>
    </lineage>
</organism>
<keyword evidence="2" id="KW-1185">Reference proteome</keyword>
<dbReference type="Proteomes" id="UP001056120">
    <property type="component" value="Linkage Group LG19"/>
</dbReference>
<name>A0ACB9DCG5_9ASTR</name>
<proteinExistence type="predicted"/>
<protein>
    <submittedName>
        <fullName evidence="1">Uncharacterized protein</fullName>
    </submittedName>
</protein>
<reference evidence="2" key="1">
    <citation type="journal article" date="2022" name="Mol. Ecol. Resour.">
        <title>The genomes of chicory, endive, great burdock and yacon provide insights into Asteraceae palaeo-polyploidization history and plant inulin production.</title>
        <authorList>
            <person name="Fan W."/>
            <person name="Wang S."/>
            <person name="Wang H."/>
            <person name="Wang A."/>
            <person name="Jiang F."/>
            <person name="Liu H."/>
            <person name="Zhao H."/>
            <person name="Xu D."/>
            <person name="Zhang Y."/>
        </authorList>
    </citation>
    <scope>NUCLEOTIDE SEQUENCE [LARGE SCALE GENOMIC DNA]</scope>
    <source>
        <strain evidence="2">cv. Yunnan</strain>
    </source>
</reference>
<evidence type="ECO:0000313" key="2">
    <source>
        <dbReference type="Proteomes" id="UP001056120"/>
    </source>
</evidence>
<sequence>MNCALMRQVQTHAFLWRFSFHRLLRNRYEISGKGSREIRWIGDSFLLRRFRLLKQEGKIPMFVKVDLDKWVDEYEQDEKET</sequence>